<sequence length="144" mass="15672">MSQSTVTLNPHLFFGGNCREAMAFYKQVFGGELTMSAFGDGPANAHQDPKANSDEVKNLIMYAKLDGAIVLLASDNPYRSGPQSSGTFSLSLGGSDEAQLKAYFDKLSENGTITAPLIKQFWGDIFGMVTDQYGINWMITITNR</sequence>
<reference evidence="2 3" key="1">
    <citation type="submission" date="2022-04" db="EMBL/GenBank/DDBJ databases">
        <title>Spirosoma sp. strain RP8 genome sequencing and assembly.</title>
        <authorList>
            <person name="Jung Y."/>
        </authorList>
    </citation>
    <scope>NUCLEOTIDE SEQUENCE [LARGE SCALE GENOMIC DNA]</scope>
    <source>
        <strain evidence="2 3">RP8</strain>
    </source>
</reference>
<dbReference type="PANTHER" id="PTHR33990">
    <property type="entry name" value="PROTEIN YJDN-RELATED"/>
    <property type="match status" value="1"/>
</dbReference>
<dbReference type="PANTHER" id="PTHR33990:SF1">
    <property type="entry name" value="PROTEIN YJDN"/>
    <property type="match status" value="1"/>
</dbReference>
<dbReference type="Proteomes" id="UP001202180">
    <property type="component" value="Unassembled WGS sequence"/>
</dbReference>
<dbReference type="InterPro" id="IPR028973">
    <property type="entry name" value="PhnB-like"/>
</dbReference>
<dbReference type="Gene3D" id="3.10.180.10">
    <property type="entry name" value="2,3-Dihydroxybiphenyl 1,2-Dioxygenase, domain 1"/>
    <property type="match status" value="1"/>
</dbReference>
<evidence type="ECO:0000313" key="3">
    <source>
        <dbReference type="Proteomes" id="UP001202180"/>
    </source>
</evidence>
<dbReference type="SUPFAM" id="SSF54593">
    <property type="entry name" value="Glyoxalase/Bleomycin resistance protein/Dihydroxybiphenyl dioxygenase"/>
    <property type="match status" value="1"/>
</dbReference>
<dbReference type="EMBL" id="JALPRF010000006">
    <property type="protein sequence ID" value="MCK8495139.1"/>
    <property type="molecule type" value="Genomic_DNA"/>
</dbReference>
<accession>A0ABT0HSI4</accession>
<evidence type="ECO:0000259" key="1">
    <source>
        <dbReference type="Pfam" id="PF00903"/>
    </source>
</evidence>
<dbReference type="InterPro" id="IPR004360">
    <property type="entry name" value="Glyas_Fos-R_dOase_dom"/>
</dbReference>
<feature type="domain" description="Glyoxalase/fosfomycin resistance/dioxygenase" evidence="1">
    <location>
        <begin position="13"/>
        <end position="139"/>
    </location>
</feature>
<evidence type="ECO:0000313" key="2">
    <source>
        <dbReference type="EMBL" id="MCK8495139.1"/>
    </source>
</evidence>
<dbReference type="RefSeq" id="WP_248479825.1">
    <property type="nucleotide sequence ID" value="NZ_JALPRF010000006.1"/>
</dbReference>
<proteinExistence type="predicted"/>
<organism evidence="2 3">
    <name type="scientific">Spirosoma liriopis</name>
    <dbReference type="NCBI Taxonomy" id="2937440"/>
    <lineage>
        <taxon>Bacteria</taxon>
        <taxon>Pseudomonadati</taxon>
        <taxon>Bacteroidota</taxon>
        <taxon>Cytophagia</taxon>
        <taxon>Cytophagales</taxon>
        <taxon>Cytophagaceae</taxon>
        <taxon>Spirosoma</taxon>
    </lineage>
</organism>
<dbReference type="InterPro" id="IPR029068">
    <property type="entry name" value="Glyas_Bleomycin-R_OHBP_Dase"/>
</dbReference>
<comment type="caution">
    <text evidence="2">The sequence shown here is derived from an EMBL/GenBank/DDBJ whole genome shotgun (WGS) entry which is preliminary data.</text>
</comment>
<dbReference type="CDD" id="cd06588">
    <property type="entry name" value="PhnB_like"/>
    <property type="match status" value="1"/>
</dbReference>
<keyword evidence="3" id="KW-1185">Reference proteome</keyword>
<gene>
    <name evidence="2" type="ORF">M0L20_24920</name>
</gene>
<name>A0ABT0HSI4_9BACT</name>
<dbReference type="Pfam" id="PF00903">
    <property type="entry name" value="Glyoxalase"/>
    <property type="match status" value="1"/>
</dbReference>
<protein>
    <submittedName>
        <fullName evidence="2">VOC family protein</fullName>
    </submittedName>
</protein>